<comment type="caution">
    <text evidence="4">The sequence shown here is derived from an EMBL/GenBank/DDBJ whole genome shotgun (WGS) entry which is preliminary data.</text>
</comment>
<keyword evidence="2" id="KW-0863">Zinc-finger</keyword>
<dbReference type="AlphaFoldDB" id="A0A565ATL6"/>
<dbReference type="Proteomes" id="UP000489600">
    <property type="component" value="Unassembled WGS sequence"/>
</dbReference>
<gene>
    <name evidence="4" type="ORF">ANE_LOCUS3181</name>
</gene>
<proteinExistence type="predicted"/>
<protein>
    <recommendedName>
        <fullName evidence="6">Zinc finger PHD-type domain-containing protein</fullName>
    </recommendedName>
</protein>
<keyword evidence="1" id="KW-0479">Metal-binding</keyword>
<sequence>MGHGVWRFIWARAMTMIIDNHGKENASDEEEYNLVCEGHQMKRNVKVSSDNSNVKVKGELEDPFQPNAECEDPRCHVWEHVGCVIIPEKPMDGNPPLPDSFYCEICSYPS</sequence>
<dbReference type="GO" id="GO:0008270">
    <property type="term" value="F:zinc ion binding"/>
    <property type="evidence" value="ECO:0007669"/>
    <property type="project" value="UniProtKB-KW"/>
</dbReference>
<dbReference type="EMBL" id="CABITT030000001">
    <property type="protein sequence ID" value="VVA92736.1"/>
    <property type="molecule type" value="Genomic_DNA"/>
</dbReference>
<evidence type="ECO:0000256" key="2">
    <source>
        <dbReference type="ARBA" id="ARBA00022771"/>
    </source>
</evidence>
<keyword evidence="5" id="KW-1185">Reference proteome</keyword>
<evidence type="ECO:0000256" key="3">
    <source>
        <dbReference type="ARBA" id="ARBA00022833"/>
    </source>
</evidence>
<evidence type="ECO:0000313" key="5">
    <source>
        <dbReference type="Proteomes" id="UP000489600"/>
    </source>
</evidence>
<evidence type="ECO:0000313" key="4">
    <source>
        <dbReference type="EMBL" id="VVA92736.1"/>
    </source>
</evidence>
<dbReference type="InterPro" id="IPR011011">
    <property type="entry name" value="Znf_FYVE_PHD"/>
</dbReference>
<reference evidence="4" key="1">
    <citation type="submission" date="2019-07" db="EMBL/GenBank/DDBJ databases">
        <authorList>
            <person name="Dittberner H."/>
        </authorList>
    </citation>
    <scope>NUCLEOTIDE SEQUENCE [LARGE SCALE GENOMIC DNA]</scope>
</reference>
<name>A0A565ATL6_9BRAS</name>
<accession>A0A565ATL6</accession>
<dbReference type="Gene3D" id="3.30.40.10">
    <property type="entry name" value="Zinc/RING finger domain, C3HC4 (zinc finger)"/>
    <property type="match status" value="1"/>
</dbReference>
<dbReference type="OrthoDB" id="28127at2759"/>
<evidence type="ECO:0000256" key="1">
    <source>
        <dbReference type="ARBA" id="ARBA00022723"/>
    </source>
</evidence>
<organism evidence="4 5">
    <name type="scientific">Arabis nemorensis</name>
    <dbReference type="NCBI Taxonomy" id="586526"/>
    <lineage>
        <taxon>Eukaryota</taxon>
        <taxon>Viridiplantae</taxon>
        <taxon>Streptophyta</taxon>
        <taxon>Embryophyta</taxon>
        <taxon>Tracheophyta</taxon>
        <taxon>Spermatophyta</taxon>
        <taxon>Magnoliopsida</taxon>
        <taxon>eudicotyledons</taxon>
        <taxon>Gunneridae</taxon>
        <taxon>Pentapetalae</taxon>
        <taxon>rosids</taxon>
        <taxon>malvids</taxon>
        <taxon>Brassicales</taxon>
        <taxon>Brassicaceae</taxon>
        <taxon>Arabideae</taxon>
        <taxon>Arabis</taxon>
    </lineage>
</organism>
<evidence type="ECO:0008006" key="6">
    <source>
        <dbReference type="Google" id="ProtNLM"/>
    </source>
</evidence>
<dbReference type="SUPFAM" id="SSF57903">
    <property type="entry name" value="FYVE/PHD zinc finger"/>
    <property type="match status" value="1"/>
</dbReference>
<keyword evidence="3" id="KW-0862">Zinc</keyword>
<dbReference type="InterPro" id="IPR013083">
    <property type="entry name" value="Znf_RING/FYVE/PHD"/>
</dbReference>